<gene>
    <name evidence="1" type="ORF">D3P08_04990</name>
</gene>
<comment type="caution">
    <text evidence="1">The sequence shown here is derived from an EMBL/GenBank/DDBJ whole genome shotgun (WGS) entry which is preliminary data.</text>
</comment>
<keyword evidence="2" id="KW-1185">Reference proteome</keyword>
<dbReference type="OrthoDB" id="2989488at2"/>
<organism evidence="1 2">
    <name type="scientific">Paenibacillus nanensis</name>
    <dbReference type="NCBI Taxonomy" id="393251"/>
    <lineage>
        <taxon>Bacteria</taxon>
        <taxon>Bacillati</taxon>
        <taxon>Bacillota</taxon>
        <taxon>Bacilli</taxon>
        <taxon>Bacillales</taxon>
        <taxon>Paenibacillaceae</taxon>
        <taxon>Paenibacillus</taxon>
    </lineage>
</organism>
<evidence type="ECO:0000313" key="1">
    <source>
        <dbReference type="EMBL" id="RIX59502.1"/>
    </source>
</evidence>
<protein>
    <submittedName>
        <fullName evidence="1">Uncharacterized protein</fullName>
    </submittedName>
</protein>
<dbReference type="EMBL" id="QXQA01000002">
    <property type="protein sequence ID" value="RIX59502.1"/>
    <property type="molecule type" value="Genomic_DNA"/>
</dbReference>
<accession>A0A3A1VIG8</accession>
<dbReference type="Proteomes" id="UP000266482">
    <property type="component" value="Unassembled WGS sequence"/>
</dbReference>
<name>A0A3A1VIG8_9BACL</name>
<proteinExistence type="predicted"/>
<evidence type="ECO:0000313" key="2">
    <source>
        <dbReference type="Proteomes" id="UP000266482"/>
    </source>
</evidence>
<dbReference type="RefSeq" id="WP_119598333.1">
    <property type="nucleotide sequence ID" value="NZ_QXQA01000002.1"/>
</dbReference>
<sequence length="166" mass="19526">MRYTVQYIPLSKLKPGISVQLTKRIKELRKAAQDCMHLMIVRKSRKAGGYVIISGNHHFDYFKKHTRKAVAPCLVDESKALEGLHSLIHRMRKRKLPYEVPILKRERTPASSWTIIRRFLKQEPRFKQLSRRQQVKVLRLGLQYKKTTMLSMKAMVDDIVNRNKTG</sequence>
<dbReference type="AlphaFoldDB" id="A0A3A1VIG8"/>
<reference evidence="1 2" key="1">
    <citation type="submission" date="2018-09" db="EMBL/GenBank/DDBJ databases">
        <title>Paenibacillus aracenensis nov. sp. isolated from a cave in southern Spain.</title>
        <authorList>
            <person name="Jurado V."/>
            <person name="Gutierrez-Patricio S."/>
            <person name="Gonzalez-Pimentel J.L."/>
            <person name="Miller A.Z."/>
            <person name="Laiz L."/>
            <person name="Saiz-Jimenez C."/>
        </authorList>
    </citation>
    <scope>NUCLEOTIDE SEQUENCE [LARGE SCALE GENOMIC DNA]</scope>
    <source>
        <strain evidence="1 2">DSM 22867</strain>
    </source>
</reference>